<accession>A0A940PPN0</accession>
<evidence type="ECO:0000256" key="5">
    <source>
        <dbReference type="ARBA" id="ARBA00023002"/>
    </source>
</evidence>
<comment type="catalytic activity">
    <reaction evidence="7 8 13">
        <text>(S)-4-amino-5-oxopentanoate + tRNA(Glu) + NADP(+) = L-glutamyl-tRNA(Glu) + NADPH + H(+)</text>
        <dbReference type="Rhea" id="RHEA:12344"/>
        <dbReference type="Rhea" id="RHEA-COMP:9663"/>
        <dbReference type="Rhea" id="RHEA-COMP:9680"/>
        <dbReference type="ChEBI" id="CHEBI:15378"/>
        <dbReference type="ChEBI" id="CHEBI:57501"/>
        <dbReference type="ChEBI" id="CHEBI:57783"/>
        <dbReference type="ChEBI" id="CHEBI:58349"/>
        <dbReference type="ChEBI" id="CHEBI:78442"/>
        <dbReference type="ChEBI" id="CHEBI:78520"/>
        <dbReference type="EC" id="1.2.1.70"/>
    </reaction>
</comment>
<dbReference type="Pfam" id="PF05201">
    <property type="entry name" value="GlutR_N"/>
    <property type="match status" value="1"/>
</dbReference>
<feature type="binding site" evidence="8 11">
    <location>
        <begin position="225"/>
        <end position="230"/>
    </location>
    <ligand>
        <name>NADP(+)</name>
        <dbReference type="ChEBI" id="CHEBI:58349"/>
    </ligand>
</feature>
<keyword evidence="6 8" id="KW-0627">Porphyrin biosynthesis</keyword>
<dbReference type="InterPro" id="IPR015895">
    <property type="entry name" value="4pyrrol_synth_GluRdtase_N"/>
</dbReference>
<feature type="binding site" evidence="8 10">
    <location>
        <begin position="87"/>
        <end position="90"/>
    </location>
    <ligand>
        <name>substrate</name>
    </ligand>
</feature>
<dbReference type="SUPFAM" id="SSF69075">
    <property type="entry name" value="Glutamyl tRNA-reductase dimerization domain"/>
    <property type="match status" value="1"/>
</dbReference>
<dbReference type="InterPro" id="IPR036453">
    <property type="entry name" value="GluRdtase_dimer_dom_sf"/>
</dbReference>
<dbReference type="Pfam" id="PF00745">
    <property type="entry name" value="GlutR_dimer"/>
    <property type="match status" value="1"/>
</dbReference>
<keyword evidence="5 8" id="KW-0560">Oxidoreductase</keyword>
<dbReference type="PANTHER" id="PTHR43013">
    <property type="entry name" value="GLUTAMYL-TRNA REDUCTASE"/>
    <property type="match status" value="1"/>
</dbReference>
<comment type="domain">
    <text evidence="8">Possesses an unusual extended V-shaped dimeric structure with each monomer consisting of three distinct domains arranged along a curved 'spinal' alpha-helix. The N-terminal catalytic domain specifically recognizes the glutamate moiety of the substrate. The second domain is the NADPH-binding domain, and the third C-terminal domain is responsible for dimerization.</text>
</comment>
<reference evidence="18" key="1">
    <citation type="submission" date="2021-02" db="EMBL/GenBank/DDBJ databases">
        <title>Sequencing the genomes of 1000 actinobacteria strains.</title>
        <authorList>
            <person name="Klenk H.-P."/>
        </authorList>
    </citation>
    <scope>NUCLEOTIDE SEQUENCE</scope>
    <source>
        <strain evidence="18">DSM 22850</strain>
    </source>
</reference>
<evidence type="ECO:0000313" key="19">
    <source>
        <dbReference type="Proteomes" id="UP000675163"/>
    </source>
</evidence>
<dbReference type="Proteomes" id="UP000675163">
    <property type="component" value="Unassembled WGS sequence"/>
</dbReference>
<dbReference type="InterPro" id="IPR036291">
    <property type="entry name" value="NAD(P)-bd_dom_sf"/>
</dbReference>
<evidence type="ECO:0000256" key="8">
    <source>
        <dbReference type="HAMAP-Rule" id="MF_00087"/>
    </source>
</evidence>
<dbReference type="SUPFAM" id="SSF69742">
    <property type="entry name" value="Glutamyl tRNA-reductase catalytic, N-terminal domain"/>
    <property type="match status" value="1"/>
</dbReference>
<evidence type="ECO:0000259" key="17">
    <source>
        <dbReference type="Pfam" id="PF05201"/>
    </source>
</evidence>
<dbReference type="NCBIfam" id="TIGR01035">
    <property type="entry name" value="hemA"/>
    <property type="match status" value="1"/>
</dbReference>
<dbReference type="InterPro" id="IPR036343">
    <property type="entry name" value="GluRdtase_N_sf"/>
</dbReference>
<dbReference type="GO" id="GO:0008883">
    <property type="term" value="F:glutamyl-tRNA reductase activity"/>
    <property type="evidence" value="ECO:0007669"/>
    <property type="project" value="UniProtKB-UniRule"/>
</dbReference>
<gene>
    <name evidence="8" type="primary">hemA</name>
    <name evidence="18" type="ORF">JOF28_002255</name>
</gene>
<evidence type="ECO:0000256" key="12">
    <source>
        <dbReference type="PIRSR" id="PIRSR000445-4"/>
    </source>
</evidence>
<feature type="domain" description="Tetrapyrrole biosynthesis glutamyl-tRNA reductase dimerisation" evidence="15">
    <location>
        <begin position="368"/>
        <end position="461"/>
    </location>
</feature>
<dbReference type="EMBL" id="JAFIDA010000001">
    <property type="protein sequence ID" value="MBP1327023.1"/>
    <property type="molecule type" value="Genomic_DNA"/>
</dbReference>
<evidence type="ECO:0000256" key="7">
    <source>
        <dbReference type="ARBA" id="ARBA00047464"/>
    </source>
</evidence>
<dbReference type="InterPro" id="IPR006151">
    <property type="entry name" value="Shikm_DH/Glu-tRNA_Rdtase"/>
</dbReference>
<name>A0A940PPN0_9MICO</name>
<evidence type="ECO:0000259" key="15">
    <source>
        <dbReference type="Pfam" id="PF00745"/>
    </source>
</evidence>
<dbReference type="Gene3D" id="3.30.460.30">
    <property type="entry name" value="Glutamyl-tRNA reductase, N-terminal domain"/>
    <property type="match status" value="1"/>
</dbReference>
<evidence type="ECO:0000256" key="3">
    <source>
        <dbReference type="ARBA" id="ARBA00012970"/>
    </source>
</evidence>
<feature type="region of interest" description="Disordered" evidence="14">
    <location>
        <begin position="50"/>
        <end position="70"/>
    </location>
</feature>
<dbReference type="RefSeq" id="WP_209705834.1">
    <property type="nucleotide sequence ID" value="NZ_JAFIDA010000001.1"/>
</dbReference>
<keyword evidence="4 8" id="KW-0521">NADP</keyword>
<comment type="similarity">
    <text evidence="2 8 13">Belongs to the glutamyl-tRNA reductase family.</text>
</comment>
<dbReference type="AlphaFoldDB" id="A0A940PPN0"/>
<dbReference type="PIRSF" id="PIRSF000445">
    <property type="entry name" value="4pyrrol_synth_GluRdtase"/>
    <property type="match status" value="1"/>
</dbReference>
<comment type="miscellaneous">
    <text evidence="8">During catalysis, the active site Cys acts as a nucleophile attacking the alpha-carbonyl group of tRNA-bound glutamate with the formation of a thioester intermediate between enzyme and glutamate, and the concomitant release of tRNA(Glu). The thioester intermediate is finally reduced by direct hydride transfer from NADPH, to form the product GSA.</text>
</comment>
<evidence type="ECO:0000256" key="1">
    <source>
        <dbReference type="ARBA" id="ARBA00005059"/>
    </source>
</evidence>
<dbReference type="GO" id="GO:0050661">
    <property type="term" value="F:NADP binding"/>
    <property type="evidence" value="ECO:0007669"/>
    <property type="project" value="InterPro"/>
</dbReference>
<evidence type="ECO:0000256" key="4">
    <source>
        <dbReference type="ARBA" id="ARBA00022857"/>
    </source>
</evidence>
<keyword evidence="19" id="KW-1185">Reference proteome</keyword>
<feature type="binding site" evidence="8 10">
    <location>
        <position position="156"/>
    </location>
    <ligand>
        <name>substrate</name>
    </ligand>
</feature>
<feature type="binding site" evidence="8 10">
    <location>
        <begin position="150"/>
        <end position="152"/>
    </location>
    <ligand>
        <name>substrate</name>
    </ligand>
</feature>
<dbReference type="SUPFAM" id="SSF51735">
    <property type="entry name" value="NAD(P)-binding Rossmann-fold domains"/>
    <property type="match status" value="1"/>
</dbReference>
<evidence type="ECO:0000256" key="6">
    <source>
        <dbReference type="ARBA" id="ARBA00023244"/>
    </source>
</evidence>
<comment type="subunit">
    <text evidence="8">Homodimer.</text>
</comment>
<evidence type="ECO:0000256" key="14">
    <source>
        <dbReference type="SAM" id="MobiDB-lite"/>
    </source>
</evidence>
<evidence type="ECO:0000259" key="16">
    <source>
        <dbReference type="Pfam" id="PF01488"/>
    </source>
</evidence>
<dbReference type="NCBIfam" id="NF000750">
    <property type="entry name" value="PRK00045.3-4"/>
    <property type="match status" value="1"/>
</dbReference>
<sequence>MNSSLVHTKFSDTASATSGGLSCLSIDHKSASLSLLERVERHADELVQTLTQNEGHTPLAGDSKTPDQGVISGADDAQQNGSVVIATCNRFEAYFDANSSAPEEAIRAIARITGVPETELTQATRVRHGVDAAHHLFEVSSGLESVVMGEGEIGGQVRRAFSQAKLAGSTTPELERLFQHAATVSKTVKARTRVQTQGRSLVRLALLLAESRIGDWAGTRVLLVGTGAYAAVTLAALRERGARHIAVHSPSGRAHTFAKTREVRPLERDALTAELAAADVIIACSTAQDPIVDAELVARTVTAAPRPFCTSFTGRAGTADLPRQRLFIDLGVPRNIAPEAAQVPGVEVLDLEVIAMHAGVEELSSETEARQITSAAAAEFAADQAERAAVPSVLALRDHVHSVLEAEIARAAKLGPEAAQVQAALRHFAGRLLHEPTLRLRALGRTGQAPVAAAAVQTLFGSSALEPVG</sequence>
<dbReference type="GO" id="GO:0019353">
    <property type="term" value="P:protoporphyrinogen IX biosynthetic process from glutamate"/>
    <property type="evidence" value="ECO:0007669"/>
    <property type="project" value="TreeGrafter"/>
</dbReference>
<feature type="site" description="Important for activity" evidence="8 12">
    <location>
        <position position="135"/>
    </location>
</feature>
<evidence type="ECO:0000256" key="13">
    <source>
        <dbReference type="RuleBase" id="RU000584"/>
    </source>
</evidence>
<comment type="pathway">
    <text evidence="1 8 13">Porphyrin-containing compound metabolism; protoporphyrin-IX biosynthesis; 5-aminolevulinate from L-glutamyl-tRNA(Glu): step 1/2.</text>
</comment>
<evidence type="ECO:0000256" key="10">
    <source>
        <dbReference type="PIRSR" id="PIRSR000445-2"/>
    </source>
</evidence>
<feature type="binding site" evidence="8 10">
    <location>
        <position position="145"/>
    </location>
    <ligand>
        <name>substrate</name>
    </ligand>
</feature>
<organism evidence="18 19">
    <name type="scientific">Leucobacter exalbidus</name>
    <dbReference type="NCBI Taxonomy" id="662960"/>
    <lineage>
        <taxon>Bacteria</taxon>
        <taxon>Bacillati</taxon>
        <taxon>Actinomycetota</taxon>
        <taxon>Actinomycetes</taxon>
        <taxon>Micrococcales</taxon>
        <taxon>Microbacteriaceae</taxon>
        <taxon>Leucobacter</taxon>
    </lineage>
</organism>
<dbReference type="HAMAP" id="MF_00087">
    <property type="entry name" value="Glu_tRNA_reductase"/>
    <property type="match status" value="1"/>
</dbReference>
<dbReference type="Gene3D" id="3.40.50.720">
    <property type="entry name" value="NAD(P)-binding Rossmann-like Domain"/>
    <property type="match status" value="1"/>
</dbReference>
<protein>
    <recommendedName>
        <fullName evidence="3 8">Glutamyl-tRNA reductase</fullName>
        <shortName evidence="8">GluTR</shortName>
        <ecNumber evidence="3 8">1.2.1.70</ecNumber>
    </recommendedName>
</protein>
<dbReference type="InterPro" id="IPR015896">
    <property type="entry name" value="4pyrrol_synth_GluRdtase_dimer"/>
</dbReference>
<proteinExistence type="inferred from homology"/>
<dbReference type="Pfam" id="PF01488">
    <property type="entry name" value="Shikimate_DH"/>
    <property type="match status" value="1"/>
</dbReference>
<feature type="active site" description="Nucleophile" evidence="8 9">
    <location>
        <position position="88"/>
    </location>
</feature>
<feature type="domain" description="Quinate/shikimate 5-dehydrogenase/glutamyl-tRNA reductase" evidence="16">
    <location>
        <begin position="208"/>
        <end position="352"/>
    </location>
</feature>
<feature type="domain" description="Glutamyl-tRNA reductase N-terminal" evidence="17">
    <location>
        <begin position="25"/>
        <end position="192"/>
    </location>
</feature>
<evidence type="ECO:0000313" key="18">
    <source>
        <dbReference type="EMBL" id="MBP1327023.1"/>
    </source>
</evidence>
<dbReference type="InterPro" id="IPR000343">
    <property type="entry name" value="4pyrrol_synth_GluRdtase"/>
</dbReference>
<evidence type="ECO:0000256" key="2">
    <source>
        <dbReference type="ARBA" id="ARBA00005916"/>
    </source>
</evidence>
<comment type="caution">
    <text evidence="18">The sequence shown here is derived from an EMBL/GenBank/DDBJ whole genome shotgun (WGS) entry which is preliminary data.</text>
</comment>
<dbReference type="PANTHER" id="PTHR43013:SF1">
    <property type="entry name" value="GLUTAMYL-TRNA REDUCTASE"/>
    <property type="match status" value="1"/>
</dbReference>
<evidence type="ECO:0000256" key="9">
    <source>
        <dbReference type="PIRSR" id="PIRSR000445-1"/>
    </source>
</evidence>
<comment type="function">
    <text evidence="8">Catalyzes the NADPH-dependent reduction of glutamyl-tRNA(Glu) to glutamate 1-semialdehyde (GSA).</text>
</comment>
<evidence type="ECO:0000256" key="11">
    <source>
        <dbReference type="PIRSR" id="PIRSR000445-3"/>
    </source>
</evidence>
<dbReference type="EC" id="1.2.1.70" evidence="3 8"/>